<dbReference type="Gene3D" id="1.25.10.10">
    <property type="entry name" value="Leucine-rich Repeat Variant"/>
    <property type="match status" value="1"/>
</dbReference>
<sequence length="1457" mass="167103">MEYVNSSSSSCVAYSPSRENCFTSTNNYSHKEEKSNSQEKEIIYYEPSYFESDDILTVEMEPVTPSPSPSPPLSRHQSRSPLHRHSRSPLSRSQSPLHKLPSASFLTSRPPSPPPTLKRPISIDPFEQMIYDEFEIASKKLKVEQFHVKYKELKSQDLDSRINALHEYLKYLTVLDDFKKLKLFNRLRKIFCNEVEDEDVRILAIALMEELALYNNNDCVRILKDFSFLSTLIPICYKIEQEKIKDFEIYKDVITEMKILDWQYTISVYCSDPDARIRSATLKAFLQLHRSGCEIDRKLYPLCVLRLSDVYEEVRYDALNLIWLEIVINPFARPSDYLGYVLDDGKPPQTERLLDDAFIKICEMVYDISVRVRSKACIMLGSYRKIREDILLGTLTRFIPTPEGDLDLVEEQRLVKSGSCGAFIHGLEDSNKDVRNAAVAMFQDEIDSVRLNSINSLHKIGSKYPIELDYEQAHISFGVLHDTNNKVRESIHAMLSVTKFKSEESIPKFVYSMIESMRRYPEDQRSIYRCFKSVGSAHGNFIDSSGWSPVISRGKSGKMIPLNSGGSQKQKVKIDHLATKNYAITLMERTLEFVHSLAGLFRLRDYLYVHQLTKSCKRNIKYISNVPSITGTAKFCLDYFKCLKLLIKVRQQFFDVKPDLGSRIMRLSYKMEYGYLGLDSSILGFIAQLRIIAHIIWWYATLDHVTIKNYRNNTTHKRDIVIGTFSKRLDDLQRKYEGHEFEFEIPDISISKNIKASQAIITHPTPNTEDQPVDWPAQFPLPLNIEATIQNVEDPNTIAIHVLYPTTLTQHFNATSGLISTQYNNYQLKTQIDISQSPWTNHAPMKIKIIREYPMDLPEVDSFLMEYQWRSYTADYTLSVSEPKMCGVFAVYNYNDDIKAFRRRALLLSKKLRHRGPDWSGCISKGNHILCHERLAIVGVAQPLTNEDESIILSVNGEIYNHKILRETLKGNYNFKTHSDCEVILPLYSAIGKEVVKKLDGMFSFILLDTVKNRLIVARDPIGITTLYQGWSSSSPGTLYFASELKALNEECDKIVSFPPGHVFDSETGETARYYEPKWWNENFIPNTPIDYKLLRETLEEAVRKRLMSDVPYGVLLSGGLDSSLIASIASRETRKLLEETLDTNANINGELDEQGNVLHSFSVGLVGSPDLKAARKVADFLKTIHHEYTFTIQEGLDAVHDIIYHLETYDVTTIRASTPMYLLSRKIKAMGVKMVLSGEGSDEILGGYLYFHAAPSATDFHKETVSRVKHLHTSDCLRANKSTMAWGLEARVPFLDSAFLDVAMMIDPNEKVFRKGRMEKYILRKAFDVSTIENPDEPYLPDSILWRQKEQFSDGVGYEWIDSLKKSAEYHVTDELMANASQRWPKDTPSTKEAYWYREQFESLFPQEASSESVELWIPKKDWGCPEDPSGRAQAVHNAAYIRNGQNGQNGHNGHL</sequence>
<dbReference type="GO" id="GO:0006529">
    <property type="term" value="P:asparagine biosynthetic process"/>
    <property type="evidence" value="ECO:0007669"/>
    <property type="project" value="UniProtKB-KW"/>
</dbReference>
<organism evidence="12 13">
    <name type="scientific">Diversispora eburnea</name>
    <dbReference type="NCBI Taxonomy" id="1213867"/>
    <lineage>
        <taxon>Eukaryota</taxon>
        <taxon>Fungi</taxon>
        <taxon>Fungi incertae sedis</taxon>
        <taxon>Mucoromycota</taxon>
        <taxon>Glomeromycotina</taxon>
        <taxon>Glomeromycetes</taxon>
        <taxon>Diversisporales</taxon>
        <taxon>Diversisporaceae</taxon>
        <taxon>Diversispora</taxon>
    </lineage>
</organism>
<protein>
    <recommendedName>
        <fullName evidence="2">asparagine synthase (glutamine-hydrolyzing)</fullName>
        <ecNumber evidence="2">6.3.5.4</ecNumber>
    </recommendedName>
</protein>
<feature type="region of interest" description="Disordered" evidence="10">
    <location>
        <begin position="56"/>
        <end position="121"/>
    </location>
</feature>
<evidence type="ECO:0000256" key="3">
    <source>
        <dbReference type="ARBA" id="ARBA00022598"/>
    </source>
</evidence>
<dbReference type="OrthoDB" id="409189at2759"/>
<evidence type="ECO:0000256" key="5">
    <source>
        <dbReference type="ARBA" id="ARBA00022741"/>
    </source>
</evidence>
<evidence type="ECO:0000256" key="8">
    <source>
        <dbReference type="ARBA" id="ARBA00022962"/>
    </source>
</evidence>
<dbReference type="NCBIfam" id="TIGR01536">
    <property type="entry name" value="asn_synth_AEB"/>
    <property type="match status" value="1"/>
</dbReference>
<dbReference type="PANTHER" id="PTHR11772">
    <property type="entry name" value="ASPARAGINE SYNTHETASE"/>
    <property type="match status" value="1"/>
</dbReference>
<dbReference type="CDD" id="cd00712">
    <property type="entry name" value="AsnB"/>
    <property type="match status" value="1"/>
</dbReference>
<dbReference type="Gene3D" id="3.40.50.620">
    <property type="entry name" value="HUPs"/>
    <property type="match status" value="1"/>
</dbReference>
<dbReference type="SUPFAM" id="SSF52402">
    <property type="entry name" value="Adenine nucleotide alpha hydrolases-like"/>
    <property type="match status" value="1"/>
</dbReference>
<dbReference type="SUPFAM" id="SSF56235">
    <property type="entry name" value="N-terminal nucleophile aminohydrolases (Ntn hydrolases)"/>
    <property type="match status" value="1"/>
</dbReference>
<dbReference type="EC" id="6.3.5.4" evidence="2"/>
<dbReference type="InterPro" id="IPR033738">
    <property type="entry name" value="AsnB_N"/>
</dbReference>
<dbReference type="NCBIfam" id="NF006949">
    <property type="entry name" value="PRK09431.1"/>
    <property type="match status" value="1"/>
</dbReference>
<evidence type="ECO:0000256" key="7">
    <source>
        <dbReference type="ARBA" id="ARBA00022888"/>
    </source>
</evidence>
<dbReference type="InterPro" id="IPR017932">
    <property type="entry name" value="GATase_2_dom"/>
</dbReference>
<dbReference type="EMBL" id="CAJVPK010000181">
    <property type="protein sequence ID" value="CAG8468356.1"/>
    <property type="molecule type" value="Genomic_DNA"/>
</dbReference>
<evidence type="ECO:0000259" key="11">
    <source>
        <dbReference type="PROSITE" id="PS51278"/>
    </source>
</evidence>
<name>A0A9N8VVY1_9GLOM</name>
<feature type="compositionally biased region" description="Basic residues" evidence="10">
    <location>
        <begin position="76"/>
        <end position="87"/>
    </location>
</feature>
<dbReference type="Pfam" id="PF13537">
    <property type="entry name" value="GATase_7"/>
    <property type="match status" value="1"/>
</dbReference>
<feature type="region of interest" description="Disordered" evidence="10">
    <location>
        <begin position="1"/>
        <end position="40"/>
    </location>
</feature>
<dbReference type="InterPro" id="IPR029055">
    <property type="entry name" value="Ntn_hydrolases_N"/>
</dbReference>
<dbReference type="Pfam" id="PF00733">
    <property type="entry name" value="Asn_synthase"/>
    <property type="match status" value="1"/>
</dbReference>
<evidence type="ECO:0000256" key="6">
    <source>
        <dbReference type="ARBA" id="ARBA00022840"/>
    </source>
</evidence>
<proteinExistence type="predicted"/>
<dbReference type="GO" id="GO:0005829">
    <property type="term" value="C:cytosol"/>
    <property type="evidence" value="ECO:0007669"/>
    <property type="project" value="TreeGrafter"/>
</dbReference>
<keyword evidence="5" id="KW-0547">Nucleotide-binding</keyword>
<dbReference type="GO" id="GO:0005524">
    <property type="term" value="F:ATP binding"/>
    <property type="evidence" value="ECO:0007669"/>
    <property type="project" value="UniProtKB-KW"/>
</dbReference>
<reference evidence="12" key="1">
    <citation type="submission" date="2021-06" db="EMBL/GenBank/DDBJ databases">
        <authorList>
            <person name="Kallberg Y."/>
            <person name="Tangrot J."/>
            <person name="Rosling A."/>
        </authorList>
    </citation>
    <scope>NUCLEOTIDE SEQUENCE</scope>
    <source>
        <strain evidence="12">AZ414A</strain>
    </source>
</reference>
<feature type="compositionally biased region" description="Low complexity" evidence="10">
    <location>
        <begin position="1"/>
        <end position="17"/>
    </location>
</feature>
<keyword evidence="3" id="KW-0436">Ligase</keyword>
<dbReference type="CDD" id="cd01991">
    <property type="entry name" value="Asn_synthase_B_C"/>
    <property type="match status" value="1"/>
</dbReference>
<evidence type="ECO:0000256" key="9">
    <source>
        <dbReference type="ARBA" id="ARBA00048741"/>
    </source>
</evidence>
<accession>A0A9N8VVY1</accession>
<dbReference type="Gene3D" id="3.60.20.10">
    <property type="entry name" value="Glutamine Phosphoribosylpyrophosphate, subunit 1, domain 1"/>
    <property type="match status" value="1"/>
</dbReference>
<feature type="domain" description="Glutamine amidotransferase type-2" evidence="11">
    <location>
        <begin position="886"/>
        <end position="1069"/>
    </location>
</feature>
<dbReference type="Proteomes" id="UP000789706">
    <property type="component" value="Unassembled WGS sequence"/>
</dbReference>
<evidence type="ECO:0000313" key="12">
    <source>
        <dbReference type="EMBL" id="CAG8468356.1"/>
    </source>
</evidence>
<evidence type="ECO:0000256" key="4">
    <source>
        <dbReference type="ARBA" id="ARBA00022605"/>
    </source>
</evidence>
<comment type="pathway">
    <text evidence="1">Amino-acid biosynthesis; L-asparagine biosynthesis; L-asparagine from L-aspartate (L-Gln route): step 1/1.</text>
</comment>
<feature type="compositionally biased region" description="Low complexity" evidence="10">
    <location>
        <begin position="88"/>
        <end position="98"/>
    </location>
</feature>
<comment type="catalytic activity">
    <reaction evidence="9">
        <text>L-aspartate + L-glutamine + ATP + H2O = L-asparagine + L-glutamate + AMP + diphosphate + H(+)</text>
        <dbReference type="Rhea" id="RHEA:12228"/>
        <dbReference type="ChEBI" id="CHEBI:15377"/>
        <dbReference type="ChEBI" id="CHEBI:15378"/>
        <dbReference type="ChEBI" id="CHEBI:29985"/>
        <dbReference type="ChEBI" id="CHEBI:29991"/>
        <dbReference type="ChEBI" id="CHEBI:30616"/>
        <dbReference type="ChEBI" id="CHEBI:33019"/>
        <dbReference type="ChEBI" id="CHEBI:58048"/>
        <dbReference type="ChEBI" id="CHEBI:58359"/>
        <dbReference type="ChEBI" id="CHEBI:456215"/>
        <dbReference type="EC" id="6.3.5.4"/>
    </reaction>
</comment>
<keyword evidence="4" id="KW-0028">Amino-acid biosynthesis</keyword>
<dbReference type="Pfam" id="PF25458">
    <property type="entry name" value="INTS4_C"/>
    <property type="match status" value="1"/>
</dbReference>
<dbReference type="PROSITE" id="PS51278">
    <property type="entry name" value="GATASE_TYPE_2"/>
    <property type="match status" value="1"/>
</dbReference>
<dbReference type="InterPro" id="IPR057412">
    <property type="entry name" value="INTS4_C"/>
</dbReference>
<feature type="compositionally biased region" description="Basic and acidic residues" evidence="10">
    <location>
        <begin position="29"/>
        <end position="40"/>
    </location>
</feature>
<evidence type="ECO:0000256" key="10">
    <source>
        <dbReference type="SAM" id="MobiDB-lite"/>
    </source>
</evidence>
<dbReference type="SUPFAM" id="SSF48371">
    <property type="entry name" value="ARM repeat"/>
    <property type="match status" value="1"/>
</dbReference>
<dbReference type="InterPro" id="IPR006426">
    <property type="entry name" value="Asn_synth_AEB"/>
</dbReference>
<dbReference type="InterPro" id="IPR016024">
    <property type="entry name" value="ARM-type_fold"/>
</dbReference>
<evidence type="ECO:0000313" key="13">
    <source>
        <dbReference type="Proteomes" id="UP000789706"/>
    </source>
</evidence>
<keyword evidence="7" id="KW-0061">Asparagine biosynthesis</keyword>
<dbReference type="InterPro" id="IPR014729">
    <property type="entry name" value="Rossmann-like_a/b/a_fold"/>
</dbReference>
<dbReference type="InterPro" id="IPR011989">
    <property type="entry name" value="ARM-like"/>
</dbReference>
<gene>
    <name evidence="12" type="ORF">DEBURN_LOCUS3035</name>
</gene>
<dbReference type="PANTHER" id="PTHR11772:SF2">
    <property type="entry name" value="ASPARAGINE SYNTHETASE [GLUTAMINE-HYDROLYZING]"/>
    <property type="match status" value="1"/>
</dbReference>
<keyword evidence="8" id="KW-0315">Glutamine amidotransferase</keyword>
<comment type="caution">
    <text evidence="12">The sequence shown here is derived from an EMBL/GenBank/DDBJ whole genome shotgun (WGS) entry which is preliminary data.</text>
</comment>
<keyword evidence="6" id="KW-0067">ATP-binding</keyword>
<evidence type="ECO:0000256" key="1">
    <source>
        <dbReference type="ARBA" id="ARBA00005187"/>
    </source>
</evidence>
<dbReference type="InterPro" id="IPR050795">
    <property type="entry name" value="Asn_Synthetase"/>
</dbReference>
<feature type="compositionally biased region" description="Polar residues" evidence="10">
    <location>
        <begin position="18"/>
        <end position="28"/>
    </location>
</feature>
<dbReference type="GO" id="GO:0004066">
    <property type="term" value="F:asparagine synthase (glutamine-hydrolyzing) activity"/>
    <property type="evidence" value="ECO:0007669"/>
    <property type="project" value="UniProtKB-EC"/>
</dbReference>
<keyword evidence="13" id="KW-1185">Reference proteome</keyword>
<evidence type="ECO:0000256" key="2">
    <source>
        <dbReference type="ARBA" id="ARBA00012737"/>
    </source>
</evidence>
<dbReference type="InterPro" id="IPR001962">
    <property type="entry name" value="Asn_synthase"/>
</dbReference>
<dbReference type="FunFam" id="3.40.50.620:FF:000031">
    <property type="entry name" value="Asparagine synthase B"/>
    <property type="match status" value="1"/>
</dbReference>